<keyword evidence="2" id="KW-1185">Reference proteome</keyword>
<sequence length="396" mass="46601">MELEDQYYESFQKTNNHLPRHFIMFPFQSHVHYSEMIPPKLHNDYQERFIINVVQLMDDYYLFLFDLWQERWIEQSKCSFISDEGDESTFGIFFFENHSPYFLLLQYDANTSISGTIFKIDFSLKTISLYKTVEVFIHHNNFANSDFMRVHSTIFNLGRATKNSVQAIEQVSLTDLSIDYEKVYGKSRPSRNGSLLWKYNEQDNCGCIISYGGLQNHCYPSDFITRVDFWKGTDDIISYQVNCLPFDNWRDLLSFFPNPVSYNAVGLIGGRYLVSIGGTDMGRKVETHNLCLFDCYLQAWVGVLEPEQDPLNGIEDEEELTRLLRLNGRLLYLRNENKFIYFGGSRKSYLRSFDANFHTIKKLGYYEIKLPSSVITPSLVFTFPWRNFHDLMIVFK</sequence>
<evidence type="ECO:0000313" key="2">
    <source>
        <dbReference type="Proteomes" id="UP000816034"/>
    </source>
</evidence>
<comment type="caution">
    <text evidence="1">The sequence shown here is derived from an EMBL/GenBank/DDBJ whole genome shotgun (WGS) entry which is preliminary data.</text>
</comment>
<dbReference type="GeneID" id="68096539"/>
<dbReference type="RefSeq" id="XP_044549092.1">
    <property type="nucleotide sequence ID" value="XM_044693684.1"/>
</dbReference>
<dbReference type="Proteomes" id="UP000816034">
    <property type="component" value="Unassembled WGS sequence"/>
</dbReference>
<evidence type="ECO:0000313" key="1">
    <source>
        <dbReference type="EMBL" id="KAG2383413.1"/>
    </source>
</evidence>
<organism evidence="1 2">
    <name type="scientific">Naegleria lovaniensis</name>
    <name type="common">Amoeba</name>
    <dbReference type="NCBI Taxonomy" id="51637"/>
    <lineage>
        <taxon>Eukaryota</taxon>
        <taxon>Discoba</taxon>
        <taxon>Heterolobosea</taxon>
        <taxon>Tetramitia</taxon>
        <taxon>Eutetramitia</taxon>
        <taxon>Vahlkampfiidae</taxon>
        <taxon>Naegleria</taxon>
    </lineage>
</organism>
<dbReference type="EMBL" id="PYSW02000020">
    <property type="protein sequence ID" value="KAG2383413.1"/>
    <property type="molecule type" value="Genomic_DNA"/>
</dbReference>
<name>A0AA88GSM0_NAELO</name>
<proteinExistence type="predicted"/>
<protein>
    <submittedName>
        <fullName evidence="1">Uncharacterized protein</fullName>
    </submittedName>
</protein>
<gene>
    <name evidence="1" type="ORF">C9374_004084</name>
</gene>
<reference evidence="1 2" key="1">
    <citation type="journal article" date="2018" name="BMC Genomics">
        <title>The genome of Naegleria lovaniensis, the basis for a comparative approach to unravel pathogenicity factors of the human pathogenic amoeba N. fowleri.</title>
        <authorList>
            <person name="Liechti N."/>
            <person name="Schurch N."/>
            <person name="Bruggmann R."/>
            <person name="Wittwer M."/>
        </authorList>
    </citation>
    <scope>NUCLEOTIDE SEQUENCE [LARGE SCALE GENOMIC DNA]</scope>
    <source>
        <strain evidence="1 2">ATCC 30569</strain>
    </source>
</reference>
<accession>A0AA88GSM0</accession>
<dbReference type="AlphaFoldDB" id="A0AA88GSM0"/>